<dbReference type="PROSITE" id="PS50102">
    <property type="entry name" value="RRM"/>
    <property type="match status" value="1"/>
</dbReference>
<comment type="function">
    <text evidence="7">Component of the eukaryotic translation initiation factor 3 (eIF-3) complex, which is involved in protein synthesis and, together with other initiation factors, stimulates binding of mRNA and methionyl-tRNAi to the 40S ribosome.</text>
</comment>
<dbReference type="STRING" id="1246581.A0A2H9TI15"/>
<reference evidence="9 10" key="1">
    <citation type="submission" date="2016-10" db="EMBL/GenBank/DDBJ databases">
        <title>The genome of Paramicrosporidium saccamoebae is the missing link in understanding Cryptomycota and Microsporidia evolution.</title>
        <authorList>
            <person name="Quandt C.A."/>
            <person name="Beaudet D."/>
            <person name="Corsaro D."/>
            <person name="Michel R."/>
            <person name="Corradi N."/>
            <person name="James T."/>
        </authorList>
    </citation>
    <scope>NUCLEOTIDE SEQUENCE [LARGE SCALE GENOMIC DNA]</scope>
    <source>
        <strain evidence="9 10">KSL3</strain>
    </source>
</reference>
<dbReference type="PANTHER" id="PTHR14068">
    <property type="entry name" value="EUKARYOTIC TRANSLATION INITIATION FACTOR 3 EIF3 -RELATED"/>
    <property type="match status" value="1"/>
</dbReference>
<evidence type="ECO:0000256" key="7">
    <source>
        <dbReference type="PIRNR" id="PIRNR036424"/>
    </source>
</evidence>
<comment type="subcellular location">
    <subcellularLocation>
        <location evidence="1 6 7">Cytoplasm</location>
    </subcellularLocation>
</comment>
<accession>A0A2H9TI15</accession>
<name>A0A2H9TI15_9FUNG</name>
<dbReference type="InterPro" id="IPR012677">
    <property type="entry name" value="Nucleotide-bd_a/b_plait_sf"/>
</dbReference>
<dbReference type="InterPro" id="IPR011400">
    <property type="entry name" value="EIF3B"/>
</dbReference>
<dbReference type="GO" id="GO:0071540">
    <property type="term" value="C:eukaryotic translation initiation factor 3 complex, eIF3e"/>
    <property type="evidence" value="ECO:0007669"/>
    <property type="project" value="EnsemblFungi"/>
</dbReference>
<dbReference type="GO" id="GO:0043614">
    <property type="term" value="C:multi-eIF complex"/>
    <property type="evidence" value="ECO:0007669"/>
    <property type="project" value="EnsemblFungi"/>
</dbReference>
<comment type="similarity">
    <text evidence="6 7">Belongs to the eIF-3 subunit B family.</text>
</comment>
<dbReference type="PANTHER" id="PTHR14068:SF0">
    <property type="entry name" value="EUKARYOTIC TRANSLATION INITIATION FACTOR 3 SUBUNIT B"/>
    <property type="match status" value="1"/>
</dbReference>
<organism evidence="9 10">
    <name type="scientific">Paramicrosporidium saccamoebae</name>
    <dbReference type="NCBI Taxonomy" id="1246581"/>
    <lineage>
        <taxon>Eukaryota</taxon>
        <taxon>Fungi</taxon>
        <taxon>Fungi incertae sedis</taxon>
        <taxon>Cryptomycota</taxon>
        <taxon>Cryptomycota incertae sedis</taxon>
        <taxon>Paramicrosporidium</taxon>
    </lineage>
</organism>
<feature type="domain" description="RRM" evidence="8">
    <location>
        <begin position="30"/>
        <end position="110"/>
    </location>
</feature>
<dbReference type="GO" id="GO:0001732">
    <property type="term" value="P:formation of cytoplasmic translation initiation complex"/>
    <property type="evidence" value="ECO:0007669"/>
    <property type="project" value="UniProtKB-UniRule"/>
</dbReference>
<protein>
    <recommendedName>
        <fullName evidence="6">Eukaryotic translation initiation factor 3 subunit B</fullName>
        <shortName evidence="6">eIF3b</shortName>
    </recommendedName>
    <alternativeName>
        <fullName evidence="6">Eukaryotic translation initiation factor 3 90 kDa subunit homolog</fullName>
        <shortName evidence="6">eIF3 p90</shortName>
    </alternativeName>
    <alternativeName>
        <fullName evidence="6">Translation initiation factor eIF3, p90 subunit homolog</fullName>
    </alternativeName>
</protein>
<evidence type="ECO:0000256" key="5">
    <source>
        <dbReference type="ARBA" id="ARBA00022917"/>
    </source>
</evidence>
<dbReference type="Gene3D" id="2.130.10.10">
    <property type="entry name" value="YVTN repeat-like/Quinoprotein amine dehydrogenase"/>
    <property type="match status" value="2"/>
</dbReference>
<dbReference type="PIRSF" id="PIRSF036424">
    <property type="entry name" value="eIF3b"/>
    <property type="match status" value="1"/>
</dbReference>
<comment type="function">
    <text evidence="6">RNA-binding component of the eukaryotic translation initiation factor 3 (eIF-3) complex, which is involved in protein synthesis of a specialized repertoire of mRNAs and, together with other initiation factors, stimulates binding of mRNA and methionyl-tRNAi to the 40S ribosome. The eIF-3 complex specifically targets and initiates translation of a subset of mRNAs involved in cell proliferation.</text>
</comment>
<dbReference type="InterPro" id="IPR034363">
    <property type="entry name" value="eIF3B_RRM"/>
</dbReference>
<evidence type="ECO:0000313" key="10">
    <source>
        <dbReference type="Proteomes" id="UP000240830"/>
    </source>
</evidence>
<dbReference type="GO" id="GO:0042802">
    <property type="term" value="F:identical protein binding"/>
    <property type="evidence" value="ECO:0007669"/>
    <property type="project" value="EnsemblFungi"/>
</dbReference>
<dbReference type="OrthoDB" id="10250414at2759"/>
<comment type="subunit">
    <text evidence="6 7">Component of the eukaryotic translation initiation factor 3 (eIF-3) complex.</text>
</comment>
<dbReference type="HAMAP" id="MF_03001">
    <property type="entry name" value="eIF3b"/>
    <property type="match status" value="1"/>
</dbReference>
<dbReference type="GO" id="GO:0031369">
    <property type="term" value="F:translation initiation factor binding"/>
    <property type="evidence" value="ECO:0007669"/>
    <property type="project" value="InterPro"/>
</dbReference>
<dbReference type="InterPro" id="IPR035979">
    <property type="entry name" value="RBD_domain_sf"/>
</dbReference>
<evidence type="ECO:0000313" key="9">
    <source>
        <dbReference type="EMBL" id="PJF17359.1"/>
    </source>
</evidence>
<proteinExistence type="inferred from homology"/>
<evidence type="ECO:0000256" key="2">
    <source>
        <dbReference type="ARBA" id="ARBA00022490"/>
    </source>
</evidence>
<dbReference type="GO" id="GO:0010494">
    <property type="term" value="C:cytoplasmic stress granule"/>
    <property type="evidence" value="ECO:0007669"/>
    <property type="project" value="EnsemblFungi"/>
</dbReference>
<gene>
    <name evidence="6" type="primary">PRT1</name>
    <name evidence="9" type="ORF">PSACC_02799</name>
</gene>
<keyword evidence="10" id="KW-1185">Reference proteome</keyword>
<dbReference type="AlphaFoldDB" id="A0A2H9TI15"/>
<keyword evidence="2 6" id="KW-0963">Cytoplasm</keyword>
<keyword evidence="4 6" id="KW-0694">RNA-binding</keyword>
<dbReference type="GO" id="GO:0016282">
    <property type="term" value="C:eukaryotic 43S preinitiation complex"/>
    <property type="evidence" value="ECO:0007669"/>
    <property type="project" value="UniProtKB-UniRule"/>
</dbReference>
<dbReference type="InterPro" id="IPR015943">
    <property type="entry name" value="WD40/YVTN_repeat-like_dom_sf"/>
</dbReference>
<dbReference type="GO" id="GO:0003723">
    <property type="term" value="F:RNA binding"/>
    <property type="evidence" value="ECO:0007669"/>
    <property type="project" value="UniProtKB-UniRule"/>
</dbReference>
<dbReference type="InterPro" id="IPR013979">
    <property type="entry name" value="TIF_beta_prop-like"/>
</dbReference>
<comment type="caution">
    <text evidence="9">The sequence shown here is derived from an EMBL/GenBank/DDBJ whole genome shotgun (WGS) entry which is preliminary data.</text>
</comment>
<dbReference type="Gene3D" id="3.30.70.330">
    <property type="match status" value="1"/>
</dbReference>
<keyword evidence="5 6" id="KW-0648">Protein biosynthesis</keyword>
<dbReference type="SUPFAM" id="SSF54928">
    <property type="entry name" value="RNA-binding domain, RBD"/>
    <property type="match status" value="1"/>
</dbReference>
<dbReference type="GO" id="GO:0071541">
    <property type="term" value="C:eukaryotic translation initiation factor 3 complex, eIF3m"/>
    <property type="evidence" value="ECO:0007669"/>
    <property type="project" value="EnsemblFungi"/>
</dbReference>
<dbReference type="GO" id="GO:0033290">
    <property type="term" value="C:eukaryotic 48S preinitiation complex"/>
    <property type="evidence" value="ECO:0007669"/>
    <property type="project" value="UniProtKB-UniRule"/>
</dbReference>
<evidence type="ECO:0000256" key="4">
    <source>
        <dbReference type="ARBA" id="ARBA00022884"/>
    </source>
</evidence>
<dbReference type="CDD" id="cd12278">
    <property type="entry name" value="RRM_eIF3B"/>
    <property type="match status" value="1"/>
</dbReference>
<dbReference type="Pfam" id="PF08662">
    <property type="entry name" value="eIF2A"/>
    <property type="match status" value="1"/>
</dbReference>
<dbReference type="GO" id="GO:0003743">
    <property type="term" value="F:translation initiation factor activity"/>
    <property type="evidence" value="ECO:0007669"/>
    <property type="project" value="UniProtKB-UniRule"/>
</dbReference>
<dbReference type="SUPFAM" id="SSF69322">
    <property type="entry name" value="Tricorn protease domain 2"/>
    <property type="match status" value="1"/>
</dbReference>
<evidence type="ECO:0000256" key="3">
    <source>
        <dbReference type="ARBA" id="ARBA00022540"/>
    </source>
</evidence>
<evidence type="ECO:0000259" key="8">
    <source>
        <dbReference type="PROSITE" id="PS50102"/>
    </source>
</evidence>
<dbReference type="InterPro" id="IPR000504">
    <property type="entry name" value="RRM_dom"/>
</dbReference>
<keyword evidence="3 6" id="KW-0396">Initiation factor</keyword>
<sequence>MTVEDIEGIKVDFSDLEAAHQVELDTSLDTVLIISNLPKIDCNKEEKLLAVLRKNLFTLAKATPLPESICMPRDESQMSKGYMFVEFAGAEEASAVLQVAHGYRLDKQHVLSAVRLSDFERLLNMEDEYKEPTIEPFEEKEYLKSWLNDTTARDQFVTLAGTTASVFSNARGGAPPELVHTRANWTDTYVQWSPRGSYLATVHGPGIMLWGGASFSRLGKYPHQNVKLVNFSSTETIMVTWSPYDELRPTEPNLLVWDVVAGKLVRGFVADEKDAGGNTPSTVLWPMVKFSYDDKYAARVHEGALHIYEMATFTLLDKKSHKIEGLKDFSWSPVDHMMVHWTQGTEDIPARVSVMSVPSKTILRSKNLFNVNTCQVHWHARGDYLCVQVERHSKNKKQIFSNLELFRLREKGIPVDCLEFKEPLITSFAWEPEGDRFLAAGTHEFKTTISFYTMKAHENGMPVVKLLSSVERKTLNRFLWSPRGEFVLFVGTDSTSAMLEFFSAQEMTTLATREHFLATDAAWDPSGRFVSSWVSAWKQSSDHGFIIWDMRGEQVARLNTSRMSHFAWRPRPPTLLSRDQQREIRRNLKDYASKFEEADLRELSRESSNTAELKSRLMNLWNEWRRHCQREYDVRTVTRKALIGAEDEFAREQLTTTTAEWIEEVIEESETVEESES</sequence>
<dbReference type="Proteomes" id="UP000240830">
    <property type="component" value="Unassembled WGS sequence"/>
</dbReference>
<evidence type="ECO:0000256" key="6">
    <source>
        <dbReference type="HAMAP-Rule" id="MF_03001"/>
    </source>
</evidence>
<dbReference type="EMBL" id="MTSL01000178">
    <property type="protein sequence ID" value="PJF17359.1"/>
    <property type="molecule type" value="Genomic_DNA"/>
</dbReference>
<evidence type="ECO:0000256" key="1">
    <source>
        <dbReference type="ARBA" id="ARBA00004496"/>
    </source>
</evidence>